<feature type="region of interest" description="Disordered" evidence="1">
    <location>
        <begin position="48"/>
        <end position="69"/>
    </location>
</feature>
<dbReference type="OrthoDB" id="7721051at2759"/>
<keyword evidence="3" id="KW-1185">Reference proteome</keyword>
<evidence type="ECO:0000256" key="1">
    <source>
        <dbReference type="SAM" id="MobiDB-lite"/>
    </source>
</evidence>
<organism evidence="2 3">
    <name type="scientific">Teladorsagia circumcincta</name>
    <name type="common">Brown stomach worm</name>
    <name type="synonym">Ostertagia circumcincta</name>
    <dbReference type="NCBI Taxonomy" id="45464"/>
    <lineage>
        <taxon>Eukaryota</taxon>
        <taxon>Metazoa</taxon>
        <taxon>Ecdysozoa</taxon>
        <taxon>Nematoda</taxon>
        <taxon>Chromadorea</taxon>
        <taxon>Rhabditida</taxon>
        <taxon>Rhabditina</taxon>
        <taxon>Rhabditomorpha</taxon>
        <taxon>Strongyloidea</taxon>
        <taxon>Trichostrongylidae</taxon>
        <taxon>Teladorsagia</taxon>
    </lineage>
</organism>
<sequence length="131" mass="14425">MRVAYGQALEGADVIGRSKDATPNDYRKICEIYGCGTCMGGKTDLESGEDNHGFEDDGGHDPVTEVPIVTPPPRGRCVDSLGSFCQTMARVGMLDCGYFGRRHCCATCAAESEKWTDPFDGFTSFFRRFRF</sequence>
<protein>
    <submittedName>
        <fullName evidence="2">Uncharacterized protein</fullName>
    </submittedName>
</protein>
<proteinExistence type="predicted"/>
<dbReference type="EMBL" id="KZ345326">
    <property type="protein sequence ID" value="PIO74148.1"/>
    <property type="molecule type" value="Genomic_DNA"/>
</dbReference>
<evidence type="ECO:0000313" key="2">
    <source>
        <dbReference type="EMBL" id="PIO74148.1"/>
    </source>
</evidence>
<gene>
    <name evidence="2" type="ORF">TELCIR_03846</name>
</gene>
<name>A0A2G9UV68_TELCI</name>
<evidence type="ECO:0000313" key="3">
    <source>
        <dbReference type="Proteomes" id="UP000230423"/>
    </source>
</evidence>
<dbReference type="Proteomes" id="UP000230423">
    <property type="component" value="Unassembled WGS sequence"/>
</dbReference>
<feature type="compositionally biased region" description="Basic and acidic residues" evidence="1">
    <location>
        <begin position="48"/>
        <end position="63"/>
    </location>
</feature>
<reference evidence="2 3" key="1">
    <citation type="submission" date="2015-09" db="EMBL/GenBank/DDBJ databases">
        <title>Draft genome of the parasitic nematode Teladorsagia circumcincta isolate WARC Sus (inbred).</title>
        <authorList>
            <person name="Mitreva M."/>
        </authorList>
    </citation>
    <scope>NUCLEOTIDE SEQUENCE [LARGE SCALE GENOMIC DNA]</scope>
    <source>
        <strain evidence="2 3">S</strain>
    </source>
</reference>
<accession>A0A2G9UV68</accession>
<dbReference type="AlphaFoldDB" id="A0A2G9UV68"/>